<evidence type="ECO:0000256" key="3">
    <source>
        <dbReference type="ARBA" id="ARBA00022527"/>
    </source>
</evidence>
<feature type="region of interest" description="Disordered" evidence="11">
    <location>
        <begin position="187"/>
        <end position="226"/>
    </location>
</feature>
<dbReference type="InterPro" id="IPR011009">
    <property type="entry name" value="Kinase-like_dom_sf"/>
</dbReference>
<protein>
    <recommendedName>
        <fullName evidence="2">non-specific serine/threonine protein kinase</fullName>
        <ecNumber evidence="2">2.7.11.1</ecNumber>
    </recommendedName>
</protein>
<dbReference type="SUPFAM" id="SSF47986">
    <property type="entry name" value="DEATH domain"/>
    <property type="match status" value="1"/>
</dbReference>
<dbReference type="InterPro" id="IPR017441">
    <property type="entry name" value="Protein_kinase_ATP_BS"/>
</dbReference>
<dbReference type="PROSITE" id="PS00107">
    <property type="entry name" value="PROTEIN_KINASE_ATP"/>
    <property type="match status" value="1"/>
</dbReference>
<dbReference type="AlphaFoldDB" id="A0A6G1SDJ6"/>
<evidence type="ECO:0000256" key="5">
    <source>
        <dbReference type="ARBA" id="ARBA00022741"/>
    </source>
</evidence>
<feature type="domain" description="Protein kinase" evidence="12">
    <location>
        <begin position="292"/>
        <end position="573"/>
    </location>
</feature>
<feature type="compositionally biased region" description="Low complexity" evidence="11">
    <location>
        <begin position="688"/>
        <end position="708"/>
    </location>
</feature>
<evidence type="ECO:0000256" key="9">
    <source>
        <dbReference type="ARBA" id="ARBA00048679"/>
    </source>
</evidence>
<comment type="similarity">
    <text evidence="1">Belongs to the protein kinase superfamily. TKL Ser/Thr protein kinase family. Pelle subfamily.</text>
</comment>
<keyword evidence="3" id="KW-0723">Serine/threonine-protein kinase</keyword>
<dbReference type="CDD" id="cd14066">
    <property type="entry name" value="STKc_IRAK"/>
    <property type="match status" value="1"/>
</dbReference>
<gene>
    <name evidence="13" type="primary">pll_1</name>
    <name evidence="14" type="synonym">pll_0</name>
    <name evidence="13" type="ORF">g.7189</name>
    <name evidence="14" type="ORF">g.7191</name>
</gene>
<dbReference type="InterPro" id="IPR000719">
    <property type="entry name" value="Prot_kinase_dom"/>
</dbReference>
<feature type="region of interest" description="Disordered" evidence="11">
    <location>
        <begin position="688"/>
        <end position="724"/>
    </location>
</feature>
<evidence type="ECO:0000313" key="14">
    <source>
        <dbReference type="EMBL" id="MDE49349.1"/>
    </source>
</evidence>
<evidence type="ECO:0000256" key="4">
    <source>
        <dbReference type="ARBA" id="ARBA00022679"/>
    </source>
</evidence>
<organism evidence="13">
    <name type="scientific">Aceria tosichella</name>
    <name type="common">wheat curl mite</name>
    <dbReference type="NCBI Taxonomy" id="561515"/>
    <lineage>
        <taxon>Eukaryota</taxon>
        <taxon>Metazoa</taxon>
        <taxon>Ecdysozoa</taxon>
        <taxon>Arthropoda</taxon>
        <taxon>Chelicerata</taxon>
        <taxon>Arachnida</taxon>
        <taxon>Acari</taxon>
        <taxon>Acariformes</taxon>
        <taxon>Trombidiformes</taxon>
        <taxon>Prostigmata</taxon>
        <taxon>Eupodina</taxon>
        <taxon>Eriophyoidea</taxon>
        <taxon>Eriophyidae</taxon>
        <taxon>Eriophyinae</taxon>
        <taxon>Aceriini</taxon>
        <taxon>Aceria</taxon>
    </lineage>
</organism>
<evidence type="ECO:0000313" key="13">
    <source>
        <dbReference type="EMBL" id="MDE48291.1"/>
    </source>
</evidence>
<evidence type="ECO:0000256" key="6">
    <source>
        <dbReference type="ARBA" id="ARBA00022777"/>
    </source>
</evidence>
<dbReference type="PANTHER" id="PTHR27001">
    <property type="entry name" value="OS01G0253100 PROTEIN"/>
    <property type="match status" value="1"/>
</dbReference>
<dbReference type="GO" id="GO:0005886">
    <property type="term" value="C:plasma membrane"/>
    <property type="evidence" value="ECO:0007669"/>
    <property type="project" value="TreeGrafter"/>
</dbReference>
<dbReference type="InterPro" id="IPR011029">
    <property type="entry name" value="DEATH-like_dom_sf"/>
</dbReference>
<evidence type="ECO:0000256" key="1">
    <source>
        <dbReference type="ARBA" id="ARBA00008718"/>
    </source>
</evidence>
<dbReference type="GO" id="GO:0004674">
    <property type="term" value="F:protein serine/threonine kinase activity"/>
    <property type="evidence" value="ECO:0007669"/>
    <property type="project" value="UniProtKB-KW"/>
</dbReference>
<feature type="compositionally biased region" description="Low complexity" evidence="11">
    <location>
        <begin position="628"/>
        <end position="641"/>
    </location>
</feature>
<evidence type="ECO:0000256" key="7">
    <source>
        <dbReference type="ARBA" id="ARBA00022840"/>
    </source>
</evidence>
<proteinExistence type="inferred from homology"/>
<dbReference type="PROSITE" id="PS50011">
    <property type="entry name" value="PROTEIN_KINASE_DOM"/>
    <property type="match status" value="1"/>
</dbReference>
<dbReference type="EMBL" id="GGYP01003520">
    <property type="protein sequence ID" value="MDE48291.1"/>
    <property type="molecule type" value="Transcribed_RNA"/>
</dbReference>
<evidence type="ECO:0000256" key="11">
    <source>
        <dbReference type="SAM" id="MobiDB-lite"/>
    </source>
</evidence>
<sequence>MQAVNINSRSKIVNGYIYTYHLPFGVRRNICDILDADQSWQTLGGQFMHLDATQLKLIGQALLRNESPTEELLHKLDSANIRISELVYYMAQMGHIRALEILKPYVIDTNSSQQQQQHQPGARHQANSGGDHETAAIGSLNTPTPSFSSIQPMAIMNPSELNLISPSDYQNQNPDDWTFVEQYNDNNKDLASSHNNNINNKQLQASSQPPPPTKCHNTNYPQQQQQQQYQEMKAYQENGNATISQDPGEEIVRMACANNRKRTSISDQEVVNQLRLIMQITYNELKQASNDFADSNILGNGGFASVYRGYWKGTDVAIKRLRCNLMDQAMNELTILNSYRIDNILPIYGISIDGPEACLVYQFMANGSLEDRLSCKNGTPPLTWDQRAAIAEGVAKGLYYLHTLRNKPLVHGDAKSANVLLDSQFVPKLGDFGLARQVFRGRNPQTDQATHCTVSSIHGTSVYLPPEYLRHKILSPAVDAYSYGIVLLEMATGKRAYDGKRLLIDYVEDEMKLMPGGQVNYNLKDFRLPDDTHYGGGELKICFELLLRLGLNCAHRVKKRRPDMGQVLNHFAQFRLNGSTSPNIDTNLLMSGLSTTPLMSNATTRTLTPELTPTMQHDNPFRATFGFQQQQQQQHQQQQQQPRQPANAFRQNSTLLMSVDEEQEFPQHQDDNILNNQNAHMLPFHNNQQQQLEQHQQQQQQQQQQFGQELEHQHQQQEPSGQFIPLLTELGFTAQPD</sequence>
<comment type="catalytic activity">
    <reaction evidence="9">
        <text>L-seryl-[protein] + ATP = O-phospho-L-seryl-[protein] + ADP + H(+)</text>
        <dbReference type="Rhea" id="RHEA:17989"/>
        <dbReference type="Rhea" id="RHEA-COMP:9863"/>
        <dbReference type="Rhea" id="RHEA-COMP:11604"/>
        <dbReference type="ChEBI" id="CHEBI:15378"/>
        <dbReference type="ChEBI" id="CHEBI:29999"/>
        <dbReference type="ChEBI" id="CHEBI:30616"/>
        <dbReference type="ChEBI" id="CHEBI:83421"/>
        <dbReference type="ChEBI" id="CHEBI:456216"/>
        <dbReference type="EC" id="2.7.11.1"/>
    </reaction>
</comment>
<dbReference type="FunFam" id="1.10.510.10:FF:000754">
    <property type="entry name" value="Interleukin-1 receptor-associated kinase"/>
    <property type="match status" value="1"/>
</dbReference>
<name>A0A6G1SDJ6_9ACAR</name>
<evidence type="ECO:0000256" key="10">
    <source>
        <dbReference type="PROSITE-ProRule" id="PRU10141"/>
    </source>
</evidence>
<keyword evidence="7 10" id="KW-0067">ATP-binding</keyword>
<feature type="compositionally biased region" description="Polar residues" evidence="11">
    <location>
        <begin position="139"/>
        <end position="151"/>
    </location>
</feature>
<feature type="binding site" evidence="10">
    <location>
        <position position="319"/>
    </location>
    <ligand>
        <name>ATP</name>
        <dbReference type="ChEBI" id="CHEBI:30616"/>
    </ligand>
</feature>
<evidence type="ECO:0000256" key="2">
    <source>
        <dbReference type="ARBA" id="ARBA00012513"/>
    </source>
</evidence>
<feature type="region of interest" description="Disordered" evidence="11">
    <location>
        <begin position="627"/>
        <end position="647"/>
    </location>
</feature>
<dbReference type="GO" id="GO:0005524">
    <property type="term" value="F:ATP binding"/>
    <property type="evidence" value="ECO:0007669"/>
    <property type="project" value="UniProtKB-UniRule"/>
</dbReference>
<dbReference type="Gene3D" id="1.10.533.10">
    <property type="entry name" value="Death Domain, Fas"/>
    <property type="match status" value="1"/>
</dbReference>
<dbReference type="SUPFAM" id="SSF56112">
    <property type="entry name" value="Protein kinase-like (PK-like)"/>
    <property type="match status" value="1"/>
</dbReference>
<feature type="region of interest" description="Disordered" evidence="11">
    <location>
        <begin position="110"/>
        <end position="151"/>
    </location>
</feature>
<reference evidence="13" key="1">
    <citation type="submission" date="2018-10" db="EMBL/GenBank/DDBJ databases">
        <title>Transcriptome assembly of Aceria tosichella (Wheat curl mite) Type 2.</title>
        <authorList>
            <person name="Scully E.D."/>
            <person name="Geib S.M."/>
            <person name="Palmer N.A."/>
            <person name="Gupta A.K."/>
            <person name="Sarath G."/>
            <person name="Tatineni S."/>
        </authorList>
    </citation>
    <scope>NUCLEOTIDE SEQUENCE</scope>
    <source>
        <strain evidence="13">LincolnNE</strain>
    </source>
</reference>
<evidence type="ECO:0000259" key="12">
    <source>
        <dbReference type="PROSITE" id="PS50011"/>
    </source>
</evidence>
<dbReference type="EC" id="2.7.11.1" evidence="2"/>
<feature type="compositionally biased region" description="Polar residues" evidence="11">
    <location>
        <begin position="187"/>
        <end position="207"/>
    </location>
</feature>
<dbReference type="Gene3D" id="1.10.510.10">
    <property type="entry name" value="Transferase(Phosphotransferase) domain 1"/>
    <property type="match status" value="1"/>
</dbReference>
<accession>A0A6G1SDJ6</accession>
<dbReference type="Pfam" id="PF00069">
    <property type="entry name" value="Pkinase"/>
    <property type="match status" value="1"/>
</dbReference>
<dbReference type="PANTHER" id="PTHR27001:SF939">
    <property type="entry name" value="INTERLEUKIN 1 RECEPTOR ASSOCIATED KINASE 1"/>
    <property type="match status" value="1"/>
</dbReference>
<keyword evidence="4" id="KW-0808">Transferase</keyword>
<comment type="catalytic activity">
    <reaction evidence="8">
        <text>L-threonyl-[protein] + ATP = O-phospho-L-threonyl-[protein] + ADP + H(+)</text>
        <dbReference type="Rhea" id="RHEA:46608"/>
        <dbReference type="Rhea" id="RHEA-COMP:11060"/>
        <dbReference type="Rhea" id="RHEA-COMP:11605"/>
        <dbReference type="ChEBI" id="CHEBI:15378"/>
        <dbReference type="ChEBI" id="CHEBI:30013"/>
        <dbReference type="ChEBI" id="CHEBI:30616"/>
        <dbReference type="ChEBI" id="CHEBI:61977"/>
        <dbReference type="ChEBI" id="CHEBI:456216"/>
        <dbReference type="EC" id="2.7.11.1"/>
    </reaction>
</comment>
<keyword evidence="6 13" id="KW-0418">Kinase</keyword>
<keyword evidence="5 10" id="KW-0547">Nucleotide-binding</keyword>
<dbReference type="Gene3D" id="3.30.200.20">
    <property type="entry name" value="Phosphorylase Kinase, domain 1"/>
    <property type="match status" value="1"/>
</dbReference>
<dbReference type="EMBL" id="GGYP01004578">
    <property type="protein sequence ID" value="MDE49349.1"/>
    <property type="molecule type" value="Transcribed_RNA"/>
</dbReference>
<evidence type="ECO:0000256" key="8">
    <source>
        <dbReference type="ARBA" id="ARBA00047899"/>
    </source>
</evidence>